<gene>
    <name evidence="1" type="ORF">DQQ10_10455</name>
</gene>
<dbReference type="AlphaFoldDB" id="A0A364Y3M3"/>
<reference evidence="1 2" key="1">
    <citation type="submission" date="2018-06" db="EMBL/GenBank/DDBJ databases">
        <title>Chryseolinea flavus sp. nov., a member of the phylum Bacteroidetes isolated from soil.</title>
        <authorList>
            <person name="Li Y."/>
            <person name="Wang J."/>
        </authorList>
    </citation>
    <scope>NUCLEOTIDE SEQUENCE [LARGE SCALE GENOMIC DNA]</scope>
    <source>
        <strain evidence="1 2">SDU1-6</strain>
    </source>
</reference>
<sequence length="568" mass="64180">MSLPLYGGPWGLKQAAHLLRRATFGATKAQIDDFVGLGMNGAINALFPGGTLPAPELPIDPKTGTEWFTTGVTDANSENADLIAYFHGWFLGQMATDNLALSAREKTVWFLHTHFTAITSKISNSRSLYFQNELFRLYARDEYSAQAYMNFKELTVKVSVDNAMLRLLDGDLNVKGAVNENYARELLELYTIGRGIEGLIPGTPTEEGDYFYFTEQDVEAAARVLSGWTLDEDFVNIDPDTNLPRGKVRGNTLNASAHDNDPKVFSARFGGATIQPDPTLLNGGNPTEESALDEIRQLIELIYSNDATLRNICWKIYRFYVWGPHSKATDNIEWIDTNIISGMVQTMKQEYKILPVIKELLSSKHFYREDADPDPNIIEDNNIGALIKSPLDLTLGTMRFFNISLPDMIAAPEDFYSVTQDILDSFEEQGLKFYEPYDVAGYEAYHQYPVYHRFWITPNYLANRYNLIRTMVSNPDSPLWIDTYNFIVDNFGEEPDADLLISNIARYIYAIVADDGSSTLTEKRAAYFKAKFLNGMPEDYWITQPGAAREFTDALINIMLQTPEYQLS</sequence>
<organism evidence="1 2">
    <name type="scientific">Pseudochryseolinea flava</name>
    <dbReference type="NCBI Taxonomy" id="2059302"/>
    <lineage>
        <taxon>Bacteria</taxon>
        <taxon>Pseudomonadati</taxon>
        <taxon>Bacteroidota</taxon>
        <taxon>Cytophagia</taxon>
        <taxon>Cytophagales</taxon>
        <taxon>Fulvivirgaceae</taxon>
        <taxon>Pseudochryseolinea</taxon>
    </lineage>
</organism>
<comment type="caution">
    <text evidence="1">The sequence shown here is derived from an EMBL/GenBank/DDBJ whole genome shotgun (WGS) entry which is preliminary data.</text>
</comment>
<evidence type="ECO:0000313" key="1">
    <source>
        <dbReference type="EMBL" id="RAW01319.1"/>
    </source>
</evidence>
<dbReference type="InterPro" id="IPR014917">
    <property type="entry name" value="DUF1800"/>
</dbReference>
<name>A0A364Y3M3_9BACT</name>
<dbReference type="Proteomes" id="UP000251889">
    <property type="component" value="Unassembled WGS sequence"/>
</dbReference>
<evidence type="ECO:0000313" key="2">
    <source>
        <dbReference type="Proteomes" id="UP000251889"/>
    </source>
</evidence>
<protein>
    <submittedName>
        <fullName evidence="1">DUF1800 domain-containing protein</fullName>
    </submittedName>
</protein>
<dbReference type="EMBL" id="QMFY01000004">
    <property type="protein sequence ID" value="RAW01319.1"/>
    <property type="molecule type" value="Genomic_DNA"/>
</dbReference>
<dbReference type="Pfam" id="PF08811">
    <property type="entry name" value="DUF1800"/>
    <property type="match status" value="1"/>
</dbReference>
<dbReference type="RefSeq" id="WP_112746805.1">
    <property type="nucleotide sequence ID" value="NZ_QMFY01000004.1"/>
</dbReference>
<keyword evidence="2" id="KW-1185">Reference proteome</keyword>
<dbReference type="OrthoDB" id="9772295at2"/>
<proteinExistence type="predicted"/>
<accession>A0A364Y3M3</accession>